<dbReference type="AlphaFoldDB" id="A0A851GK18"/>
<feature type="signal peptide" evidence="1">
    <location>
        <begin position="1"/>
        <end position="20"/>
    </location>
</feature>
<dbReference type="RefSeq" id="WP_178931039.1">
    <property type="nucleotide sequence ID" value="NZ_JACBAZ010000001.1"/>
</dbReference>
<dbReference type="EMBL" id="JACBAZ010000001">
    <property type="protein sequence ID" value="NWK54514.1"/>
    <property type="molecule type" value="Genomic_DNA"/>
</dbReference>
<dbReference type="Proteomes" id="UP000557872">
    <property type="component" value="Unassembled WGS sequence"/>
</dbReference>
<dbReference type="NCBIfam" id="TIGR02595">
    <property type="entry name" value="PEP_CTERM"/>
    <property type="match status" value="1"/>
</dbReference>
<sequence>MKTNIATIALLSAFPTLSSAALNAVFEYEFDTSYDSSSTAVSDLSGAGNHATVTGENGGANIAVVTDIPTGGSQGTHSLNYSSTYGVVTTNAIDLLNNADVIANGGYTMTASFKGLSNNTRKIIDYAGTEYIGARSNNGGEVVIGISNTVPMILTTTEGLNVTDWNQITYSFAVTNASDPAAILGDIRVDLNGTVTTLNGQTLTDFGDSLDRSIGVGRHPSFSSDHFRGQIYAPAVYLGVSEVPEPGTTALLGLGGLALILRRRR</sequence>
<name>A0A851GK18_9BACT</name>
<organism evidence="3 4">
    <name type="scientific">Oceaniferula marina</name>
    <dbReference type="NCBI Taxonomy" id="2748318"/>
    <lineage>
        <taxon>Bacteria</taxon>
        <taxon>Pseudomonadati</taxon>
        <taxon>Verrucomicrobiota</taxon>
        <taxon>Verrucomicrobiia</taxon>
        <taxon>Verrucomicrobiales</taxon>
        <taxon>Verrucomicrobiaceae</taxon>
        <taxon>Oceaniferula</taxon>
    </lineage>
</organism>
<feature type="domain" description="Ice-binding protein C-terminal" evidence="2">
    <location>
        <begin position="243"/>
        <end position="264"/>
    </location>
</feature>
<feature type="chain" id="PRO_5032278512" evidence="1">
    <location>
        <begin position="21"/>
        <end position="265"/>
    </location>
</feature>
<gene>
    <name evidence="3" type="ORF">HW115_02750</name>
</gene>
<evidence type="ECO:0000256" key="1">
    <source>
        <dbReference type="SAM" id="SignalP"/>
    </source>
</evidence>
<proteinExistence type="predicted"/>
<keyword evidence="4" id="KW-1185">Reference proteome</keyword>
<accession>A0A851GK18</accession>
<dbReference type="InterPro" id="IPR013424">
    <property type="entry name" value="Ice-binding_C"/>
</dbReference>
<comment type="caution">
    <text evidence="3">The sequence shown here is derived from an EMBL/GenBank/DDBJ whole genome shotgun (WGS) entry which is preliminary data.</text>
</comment>
<evidence type="ECO:0000313" key="4">
    <source>
        <dbReference type="Proteomes" id="UP000557872"/>
    </source>
</evidence>
<evidence type="ECO:0000259" key="2">
    <source>
        <dbReference type="Pfam" id="PF07589"/>
    </source>
</evidence>
<evidence type="ECO:0000313" key="3">
    <source>
        <dbReference type="EMBL" id="NWK54514.1"/>
    </source>
</evidence>
<reference evidence="3 4" key="1">
    <citation type="submission" date="2020-07" db="EMBL/GenBank/DDBJ databases">
        <title>Roseicoccus Jingziensis gen. nov., sp. nov., isolated from coastal seawater.</title>
        <authorList>
            <person name="Feng X."/>
        </authorList>
    </citation>
    <scope>NUCLEOTIDE SEQUENCE [LARGE SCALE GENOMIC DNA]</scope>
    <source>
        <strain evidence="3 4">N1E253</strain>
    </source>
</reference>
<dbReference type="Pfam" id="PF07589">
    <property type="entry name" value="PEP-CTERM"/>
    <property type="match status" value="1"/>
</dbReference>
<keyword evidence="1" id="KW-0732">Signal</keyword>
<protein>
    <submittedName>
        <fullName evidence="3">PEP-CTERM sorting domain-containing protein</fullName>
    </submittedName>
</protein>